<dbReference type="AlphaFoldDB" id="A0AAE4YCZ0"/>
<protein>
    <recommendedName>
        <fullName evidence="3">J domain-containing protein</fullName>
    </recommendedName>
</protein>
<reference evidence="1" key="1">
    <citation type="submission" date="2020-01" db="EMBL/GenBank/DDBJ databases">
        <authorList>
            <person name="Chen W.-M."/>
        </authorList>
    </citation>
    <scope>NUCLEOTIDE SEQUENCE</scope>
    <source>
        <strain evidence="1">CYK-10</strain>
    </source>
</reference>
<dbReference type="SUPFAM" id="SSF46565">
    <property type="entry name" value="Chaperone J-domain"/>
    <property type="match status" value="1"/>
</dbReference>
<dbReference type="Proteomes" id="UP001193501">
    <property type="component" value="Unassembled WGS sequence"/>
</dbReference>
<evidence type="ECO:0000313" key="1">
    <source>
        <dbReference type="EMBL" id="NBZ89156.1"/>
    </source>
</evidence>
<evidence type="ECO:0000313" key="2">
    <source>
        <dbReference type="Proteomes" id="UP001193501"/>
    </source>
</evidence>
<comment type="caution">
    <text evidence="1">The sequence shown here is derived from an EMBL/GenBank/DDBJ whole genome shotgun (WGS) entry which is preliminary data.</text>
</comment>
<organism evidence="1 2">
    <name type="scientific">Stagnihabitans tardus</name>
    <dbReference type="NCBI Taxonomy" id="2699202"/>
    <lineage>
        <taxon>Bacteria</taxon>
        <taxon>Pseudomonadati</taxon>
        <taxon>Pseudomonadota</taxon>
        <taxon>Alphaproteobacteria</taxon>
        <taxon>Rhodobacterales</taxon>
        <taxon>Paracoccaceae</taxon>
        <taxon>Stagnihabitans</taxon>
    </lineage>
</organism>
<dbReference type="InterPro" id="IPR036869">
    <property type="entry name" value="J_dom_sf"/>
</dbReference>
<dbReference type="EMBL" id="JAABNR010000018">
    <property type="protein sequence ID" value="NBZ89156.1"/>
    <property type="molecule type" value="Genomic_DNA"/>
</dbReference>
<keyword evidence="2" id="KW-1185">Reference proteome</keyword>
<name>A0AAE4YCZ0_9RHOB</name>
<proteinExistence type="predicted"/>
<dbReference type="Gene3D" id="1.10.287.110">
    <property type="entry name" value="DnaJ domain"/>
    <property type="match status" value="1"/>
</dbReference>
<sequence length="475" mass="51527">MSGDGPFAALGLEPGASRADIRRAYARRLKSIDPDRDPQAFQDLRLAYEWALRVEAQGAEPVMPEPKAAAPQATADETQTAIRALRQRINGTGNHALRLMEVLARPELVDPSVAAAVEVDIYLFLIGHISVDGQGLPGFDAEAGSDLEPAALRHLITLLDQRFGWLSDMVRMQSWPDYDRFLMAAGFLNAPAPPPMAKERRFTVSPMIVLFLAFILLKVIVAYQPPARSLSPEAVLRLETERIRTSAARDSDFLYGTEPLPAADTQAEFFLATRALSVEPLTQTVLARLRRVAQDLDGPGTDAHTLAALSDRDAHVAGMMLAARYRMSHWMHYRDKRAGSFDHGPGGLSWTRGRVDDLTGEAYALAAAPPGPGESLVVLPRGFVEMVLARAGQRKALIEGALALPPGGLQAGQRLYLIAEPVMAGDSWNPANEALLAGDTLRGDRWPLRLATLGASPCARWEWSGTSFTALAGCD</sequence>
<dbReference type="RefSeq" id="WP_168775958.1">
    <property type="nucleotide sequence ID" value="NZ_JAABNR010000018.1"/>
</dbReference>
<gene>
    <name evidence="1" type="ORF">GV832_16325</name>
</gene>
<dbReference type="CDD" id="cd06257">
    <property type="entry name" value="DnaJ"/>
    <property type="match status" value="1"/>
</dbReference>
<evidence type="ECO:0008006" key="3">
    <source>
        <dbReference type="Google" id="ProtNLM"/>
    </source>
</evidence>
<dbReference type="InterPro" id="IPR001623">
    <property type="entry name" value="DnaJ_domain"/>
</dbReference>
<accession>A0AAE4YCZ0</accession>